<comment type="function">
    <text evidence="1">Metalloprotease that acts as a negative regulator of the Wnt signaling pathway.</text>
</comment>
<dbReference type="GO" id="GO:0030178">
    <property type="term" value="P:negative regulation of Wnt signaling pathway"/>
    <property type="evidence" value="ECO:0007669"/>
    <property type="project" value="UniProtKB-UniRule"/>
</dbReference>
<evidence type="ECO:0000313" key="4">
    <source>
        <dbReference type="Proteomes" id="UP000499080"/>
    </source>
</evidence>
<name>A0A4Y2BJ74_ARAVE</name>
<dbReference type="GO" id="GO:0046872">
    <property type="term" value="F:metal ion binding"/>
    <property type="evidence" value="ECO:0007669"/>
    <property type="project" value="UniProtKB-UniRule"/>
</dbReference>
<feature type="compositionally biased region" description="Basic residues" evidence="2">
    <location>
        <begin position="86"/>
        <end position="96"/>
    </location>
</feature>
<dbReference type="InterPro" id="IPR040230">
    <property type="entry name" value="TIKI1/2-like"/>
</dbReference>
<proteinExistence type="inferred from homology"/>
<keyword evidence="4" id="KW-1185">Reference proteome</keyword>
<dbReference type="GO" id="GO:0005886">
    <property type="term" value="C:plasma membrane"/>
    <property type="evidence" value="ECO:0007669"/>
    <property type="project" value="UniProtKB-SubCell"/>
</dbReference>
<dbReference type="EMBL" id="BGPR01000085">
    <property type="protein sequence ID" value="GBL92311.1"/>
    <property type="molecule type" value="Genomic_DNA"/>
</dbReference>
<keyword evidence="1" id="KW-0482">Metalloprotease</keyword>
<dbReference type="GO" id="GO:0006508">
    <property type="term" value="P:proteolysis"/>
    <property type="evidence" value="ECO:0007669"/>
    <property type="project" value="UniProtKB-KW"/>
</dbReference>
<keyword evidence="1" id="KW-0879">Wnt signaling pathway</keyword>
<comment type="subcellular location">
    <subcellularLocation>
        <location evidence="1">Cell membrane</location>
        <topology evidence="1">Single-pass type I membrane protein</topology>
    </subcellularLocation>
</comment>
<keyword evidence="1" id="KW-0472">Membrane</keyword>
<accession>A0A4Y2BJ74</accession>
<comment type="cofactor">
    <cofactor evidence="1">
        <name>Mn(2+)</name>
        <dbReference type="ChEBI" id="CHEBI:29035"/>
    </cofactor>
    <cofactor evidence="1">
        <name>Co(2+)</name>
        <dbReference type="ChEBI" id="CHEBI:48828"/>
    </cofactor>
    <text evidence="1">Divalent metal cations. Mn(2+) or Co(2+).</text>
</comment>
<sequence>MAASARSEIPNRSNFLTAAKTFVTTGHFLGNNTILDFVQDHGFEVEHLSVHAKIPKSKFSKSVSNAEGTKAGQKLNDVMDPSPKKGQGRRSSRHRASGNAFQRPGYPLKRIFDTSTQPSATTQRSRRFNDLWVRMDTYGKKFIHIGSSLNKENQVPQQAFQKLFQKSHEQDHIASGGSGNFNAYYSLQMLICLFVFHYHTRFQFISCIAVLTGIT</sequence>
<dbReference type="PANTHER" id="PTHR31120:SF6">
    <property type="entry name" value="METALLOPROTEASE TIKI HOMOLOG"/>
    <property type="match status" value="1"/>
</dbReference>
<evidence type="ECO:0000256" key="1">
    <source>
        <dbReference type="RuleBase" id="RU369069"/>
    </source>
</evidence>
<protein>
    <recommendedName>
        <fullName evidence="1">Metalloprotease TIKI homolog</fullName>
        <ecNumber evidence="1">3.4.-.-</ecNumber>
    </recommendedName>
</protein>
<dbReference type="Proteomes" id="UP000499080">
    <property type="component" value="Unassembled WGS sequence"/>
</dbReference>
<organism evidence="3 4">
    <name type="scientific">Araneus ventricosus</name>
    <name type="common">Orbweaver spider</name>
    <name type="synonym">Epeira ventricosa</name>
    <dbReference type="NCBI Taxonomy" id="182803"/>
    <lineage>
        <taxon>Eukaryota</taxon>
        <taxon>Metazoa</taxon>
        <taxon>Ecdysozoa</taxon>
        <taxon>Arthropoda</taxon>
        <taxon>Chelicerata</taxon>
        <taxon>Arachnida</taxon>
        <taxon>Araneae</taxon>
        <taxon>Araneomorphae</taxon>
        <taxon>Entelegynae</taxon>
        <taxon>Araneoidea</taxon>
        <taxon>Araneidae</taxon>
        <taxon>Araneus</taxon>
    </lineage>
</organism>
<keyword evidence="1" id="KW-0479">Metal-binding</keyword>
<keyword evidence="1" id="KW-0645">Protease</keyword>
<dbReference type="GO" id="GO:0016055">
    <property type="term" value="P:Wnt signaling pathway"/>
    <property type="evidence" value="ECO:0007669"/>
    <property type="project" value="UniProtKB-KW"/>
</dbReference>
<keyword evidence="1" id="KW-1003">Cell membrane</keyword>
<dbReference type="OrthoDB" id="6436525at2759"/>
<dbReference type="EC" id="3.4.-.-" evidence="1"/>
<comment type="similarity">
    <text evidence="1">Belongs to the TIKI family.</text>
</comment>
<reference evidence="3 4" key="1">
    <citation type="journal article" date="2019" name="Sci. Rep.">
        <title>Orb-weaving spider Araneus ventricosus genome elucidates the spidroin gene catalogue.</title>
        <authorList>
            <person name="Kono N."/>
            <person name="Nakamura H."/>
            <person name="Ohtoshi R."/>
            <person name="Moran D.A.P."/>
            <person name="Shinohara A."/>
            <person name="Yoshida Y."/>
            <person name="Fujiwara M."/>
            <person name="Mori M."/>
            <person name="Tomita M."/>
            <person name="Arakawa K."/>
        </authorList>
    </citation>
    <scope>NUCLEOTIDE SEQUENCE [LARGE SCALE GENOMIC DNA]</scope>
</reference>
<dbReference type="PANTHER" id="PTHR31120">
    <property type="entry name" value="METALLOPROTEASE TIKI"/>
    <property type="match status" value="1"/>
</dbReference>
<evidence type="ECO:0000313" key="3">
    <source>
        <dbReference type="EMBL" id="GBL92311.1"/>
    </source>
</evidence>
<dbReference type="GO" id="GO:0004222">
    <property type="term" value="F:metalloendopeptidase activity"/>
    <property type="evidence" value="ECO:0007669"/>
    <property type="project" value="UniProtKB-UniRule"/>
</dbReference>
<keyword evidence="1" id="KW-0378">Hydrolase</keyword>
<gene>
    <name evidence="3" type="ORF">AVEN_35853_1</name>
</gene>
<feature type="region of interest" description="Disordered" evidence="2">
    <location>
        <begin position="61"/>
        <end position="100"/>
    </location>
</feature>
<evidence type="ECO:0000256" key="2">
    <source>
        <dbReference type="SAM" id="MobiDB-lite"/>
    </source>
</evidence>
<keyword evidence="1" id="KW-0732">Signal</keyword>
<comment type="caution">
    <text evidence="3">The sequence shown here is derived from an EMBL/GenBank/DDBJ whole genome shotgun (WGS) entry which is preliminary data.</text>
</comment>
<dbReference type="AlphaFoldDB" id="A0A4Y2BJ74"/>